<organism evidence="2 3">
    <name type="scientific">Wallemia hederae</name>
    <dbReference type="NCBI Taxonomy" id="1540922"/>
    <lineage>
        <taxon>Eukaryota</taxon>
        <taxon>Fungi</taxon>
        <taxon>Dikarya</taxon>
        <taxon>Basidiomycota</taxon>
        <taxon>Wallemiomycotina</taxon>
        <taxon>Wallemiomycetes</taxon>
        <taxon>Wallemiales</taxon>
        <taxon>Wallemiaceae</taxon>
        <taxon>Wallemia</taxon>
    </lineage>
</organism>
<comment type="caution">
    <text evidence="2">The sequence shown here is derived from an EMBL/GenBank/DDBJ whole genome shotgun (WGS) entry which is preliminary data.</text>
</comment>
<dbReference type="AlphaFoldDB" id="A0A4T0FQD8"/>
<feature type="region of interest" description="Disordered" evidence="1">
    <location>
        <begin position="202"/>
        <end position="222"/>
    </location>
</feature>
<sequence length="544" mass="62780">MAPQRTAPLSPEALARQRRKVTAYHAHIQPILKATKETHHKLVPYHIRFQICNEAWRERLTQMMRWYKDSHKTTAEIQQITWDDIQLDYDGYIRDLRRRLDDYAHKVQEFIPHTPIEEDDGLTLQDNNYQAHMAQIIDRLNKEQPLTPFEKKHNLANELWEVRKWVRSEKFIKQAQDNERQRQASLGVQTRFKGGIRALEKQAQKESRGGKSRSHYPAKQKKETIRKLSPYNLFMKSVLQSLKQSHGTVSYGHRFKAAAHLWTQRLELTANDIAAKTNCVASKIPKSLLQQKAWEGSQRDMQAILEELGRAAVKNARIEAEAGDTEADVSRATTEYNRHMQHTLARLKVEHPEQPYQARFKLAASLWQQDKKQKQNKNKDKVVDKPLYTNQSMSITSKQSYSLEDNDFLLQGPSSSMHQQRIPMGFYTGEMTSLEDEHTVYPFELQGVQGVQAVQPLQPLESLQPLQPLQPLPTFPTLSTLPTLPILPPTDNDNIFHPQEYFYDLLMDSKYGANATTASTCTVSSNGSHWNPARDSARWTDKPG</sequence>
<evidence type="ECO:0000313" key="2">
    <source>
        <dbReference type="EMBL" id="TIA89794.1"/>
    </source>
</evidence>
<dbReference type="CDD" id="cd00084">
    <property type="entry name" value="HMG-box_SF"/>
    <property type="match status" value="1"/>
</dbReference>
<feature type="region of interest" description="Disordered" evidence="1">
    <location>
        <begin position="523"/>
        <end position="544"/>
    </location>
</feature>
<feature type="compositionally biased region" description="Basic and acidic residues" evidence="1">
    <location>
        <begin position="535"/>
        <end position="544"/>
    </location>
</feature>
<keyword evidence="3" id="KW-1185">Reference proteome</keyword>
<dbReference type="EMBL" id="SPNW01000024">
    <property type="protein sequence ID" value="TIA89794.1"/>
    <property type="molecule type" value="Genomic_DNA"/>
</dbReference>
<dbReference type="OrthoDB" id="667577at2759"/>
<protein>
    <submittedName>
        <fullName evidence="2">Uncharacterized protein</fullName>
    </submittedName>
</protein>
<proteinExistence type="predicted"/>
<accession>A0A4T0FQD8</accession>
<evidence type="ECO:0000256" key="1">
    <source>
        <dbReference type="SAM" id="MobiDB-lite"/>
    </source>
</evidence>
<evidence type="ECO:0000313" key="3">
    <source>
        <dbReference type="Proteomes" id="UP000310189"/>
    </source>
</evidence>
<dbReference type="Proteomes" id="UP000310189">
    <property type="component" value="Unassembled WGS sequence"/>
</dbReference>
<feature type="compositionally biased region" description="Basic residues" evidence="1">
    <location>
        <begin position="210"/>
        <end position="219"/>
    </location>
</feature>
<gene>
    <name evidence="2" type="ORF">E3P99_01915</name>
</gene>
<reference evidence="2 3" key="1">
    <citation type="submission" date="2019-03" db="EMBL/GenBank/DDBJ databases">
        <title>Sequencing 23 genomes of Wallemia ichthyophaga.</title>
        <authorList>
            <person name="Gostincar C."/>
        </authorList>
    </citation>
    <scope>NUCLEOTIDE SEQUENCE [LARGE SCALE GENOMIC DNA]</scope>
    <source>
        <strain evidence="2 3">EXF-5753</strain>
    </source>
</reference>
<name>A0A4T0FQD8_9BASI</name>